<protein>
    <submittedName>
        <fullName evidence="6">DctP family TRAP transporter solute-binding subunit</fullName>
    </submittedName>
</protein>
<dbReference type="Pfam" id="PF03480">
    <property type="entry name" value="DctP"/>
    <property type="match status" value="1"/>
</dbReference>
<evidence type="ECO:0000256" key="1">
    <source>
        <dbReference type="ARBA" id="ARBA00004196"/>
    </source>
</evidence>
<keyword evidence="3" id="KW-0813">Transport</keyword>
<comment type="subcellular location">
    <subcellularLocation>
        <location evidence="1">Cell envelope</location>
    </subcellularLocation>
</comment>
<feature type="chain" id="PRO_5037658042" evidence="5">
    <location>
        <begin position="27"/>
        <end position="331"/>
    </location>
</feature>
<dbReference type="RefSeq" id="WP_201686184.1">
    <property type="nucleotide sequence ID" value="NZ_JAEQNA010000011.1"/>
</dbReference>
<keyword evidence="7" id="KW-1185">Reference proteome</keyword>
<evidence type="ECO:0000313" key="6">
    <source>
        <dbReference type="EMBL" id="MBL0423045.1"/>
    </source>
</evidence>
<comment type="caution">
    <text evidence="6">The sequence shown here is derived from an EMBL/GenBank/DDBJ whole genome shotgun (WGS) entry which is preliminary data.</text>
</comment>
<evidence type="ECO:0000256" key="5">
    <source>
        <dbReference type="SAM" id="SignalP"/>
    </source>
</evidence>
<evidence type="ECO:0000256" key="2">
    <source>
        <dbReference type="ARBA" id="ARBA00009023"/>
    </source>
</evidence>
<evidence type="ECO:0000256" key="4">
    <source>
        <dbReference type="ARBA" id="ARBA00022729"/>
    </source>
</evidence>
<accession>A0A936ZXS9</accession>
<dbReference type="InterPro" id="IPR018389">
    <property type="entry name" value="DctP_fam"/>
</dbReference>
<dbReference type="NCBIfam" id="TIGR00787">
    <property type="entry name" value="dctP"/>
    <property type="match status" value="1"/>
</dbReference>
<organism evidence="6 7">
    <name type="scientific">Ramlibacter aurantiacus</name>
    <dbReference type="NCBI Taxonomy" id="2801330"/>
    <lineage>
        <taxon>Bacteria</taxon>
        <taxon>Pseudomonadati</taxon>
        <taxon>Pseudomonadota</taxon>
        <taxon>Betaproteobacteria</taxon>
        <taxon>Burkholderiales</taxon>
        <taxon>Comamonadaceae</taxon>
        <taxon>Ramlibacter</taxon>
    </lineage>
</organism>
<comment type="similarity">
    <text evidence="2">Belongs to the bacterial solute-binding protein 7 family.</text>
</comment>
<dbReference type="EMBL" id="JAEQNA010000011">
    <property type="protein sequence ID" value="MBL0423045.1"/>
    <property type="molecule type" value="Genomic_DNA"/>
</dbReference>
<dbReference type="GO" id="GO:0030288">
    <property type="term" value="C:outer membrane-bounded periplasmic space"/>
    <property type="evidence" value="ECO:0007669"/>
    <property type="project" value="InterPro"/>
</dbReference>
<evidence type="ECO:0000256" key="3">
    <source>
        <dbReference type="ARBA" id="ARBA00022448"/>
    </source>
</evidence>
<dbReference type="Proteomes" id="UP000613011">
    <property type="component" value="Unassembled WGS sequence"/>
</dbReference>
<proteinExistence type="inferred from homology"/>
<evidence type="ECO:0000313" key="7">
    <source>
        <dbReference type="Proteomes" id="UP000613011"/>
    </source>
</evidence>
<dbReference type="PANTHER" id="PTHR33376">
    <property type="match status" value="1"/>
</dbReference>
<dbReference type="InterPro" id="IPR004682">
    <property type="entry name" value="TRAP_DctP"/>
</dbReference>
<gene>
    <name evidence="6" type="ORF">JI739_22095</name>
</gene>
<dbReference type="Gene3D" id="3.40.190.170">
    <property type="entry name" value="Bacterial extracellular solute-binding protein, family 7"/>
    <property type="match status" value="1"/>
</dbReference>
<dbReference type="GO" id="GO:0055085">
    <property type="term" value="P:transmembrane transport"/>
    <property type="evidence" value="ECO:0007669"/>
    <property type="project" value="InterPro"/>
</dbReference>
<name>A0A936ZXS9_9BURK</name>
<dbReference type="InterPro" id="IPR038404">
    <property type="entry name" value="TRAP_DctP_sf"/>
</dbReference>
<dbReference type="PANTHER" id="PTHR33376:SF4">
    <property type="entry name" value="SIALIC ACID-BINDING PERIPLASMIC PROTEIN SIAP"/>
    <property type="match status" value="1"/>
</dbReference>
<dbReference type="NCBIfam" id="NF037995">
    <property type="entry name" value="TRAP_S1"/>
    <property type="match status" value="1"/>
</dbReference>
<sequence length="331" mass="36446">MKNRRTVLARLLVAATIAMGGGAAWSQNLTMRISHAAAETDWLHKSMVMFKEKVEAALPGQVSVQVHGASSLFRQGTEVPAIQRGNLEMNTMTTFEVEQQMPEYGIFSAGYVFRDWDHVTKVMRGPIGKEYFDAVAQKMGIQIIEVTYLGTRQVNLRQARDVKAPSDLAGVKLRMPGGPGWLALGRGLGVSPTPMAMPEVYLAIKTGAVDGQENPMSLTKNNNLHEVTQQIVLTSHLVQPVFYAVAKPFWDKLSPAQQAAMRKAASESAKFNDESRLAEEKQLADFFTKAGLKVTTPDVAAFRNSVEKQYQESGLAAKWVPGLREKIQAVR</sequence>
<dbReference type="AlphaFoldDB" id="A0A936ZXS9"/>
<reference evidence="6" key="1">
    <citation type="submission" date="2021-01" db="EMBL/GenBank/DDBJ databases">
        <title>Ramlibacter sp. strain AW1 16S ribosomal RNA gene Genome sequencing and assembly.</title>
        <authorList>
            <person name="Kang M."/>
        </authorList>
    </citation>
    <scope>NUCLEOTIDE SEQUENCE</scope>
    <source>
        <strain evidence="6">AW1</strain>
    </source>
</reference>
<keyword evidence="4 5" id="KW-0732">Signal</keyword>
<feature type="signal peptide" evidence="5">
    <location>
        <begin position="1"/>
        <end position="26"/>
    </location>
</feature>